<feature type="compositionally biased region" description="Low complexity" evidence="2">
    <location>
        <begin position="373"/>
        <end position="389"/>
    </location>
</feature>
<feature type="compositionally biased region" description="Polar residues" evidence="2">
    <location>
        <begin position="76"/>
        <end position="89"/>
    </location>
</feature>
<dbReference type="OrthoDB" id="1748564at2759"/>
<evidence type="ECO:0000256" key="2">
    <source>
        <dbReference type="SAM" id="MobiDB-lite"/>
    </source>
</evidence>
<evidence type="ECO:0000259" key="3">
    <source>
        <dbReference type="Pfam" id="PF06428"/>
    </source>
</evidence>
<dbReference type="AlphaFoldDB" id="A0A9P7Z8V2"/>
<organism evidence="4 5">
    <name type="scientific">Calycina marina</name>
    <dbReference type="NCBI Taxonomy" id="1763456"/>
    <lineage>
        <taxon>Eukaryota</taxon>
        <taxon>Fungi</taxon>
        <taxon>Dikarya</taxon>
        <taxon>Ascomycota</taxon>
        <taxon>Pezizomycotina</taxon>
        <taxon>Leotiomycetes</taxon>
        <taxon>Helotiales</taxon>
        <taxon>Pezizellaceae</taxon>
        <taxon>Calycina</taxon>
    </lineage>
</organism>
<keyword evidence="1" id="KW-0175">Coiled coil</keyword>
<evidence type="ECO:0000313" key="5">
    <source>
        <dbReference type="Proteomes" id="UP000887226"/>
    </source>
</evidence>
<gene>
    <name evidence="4" type="ORF">BJ878DRAFT_477444</name>
</gene>
<feature type="compositionally biased region" description="Polar residues" evidence="2">
    <location>
        <begin position="643"/>
        <end position="659"/>
    </location>
</feature>
<dbReference type="InterPro" id="IPR040351">
    <property type="entry name" value="RAB3IL/RAB3IP/Sec2"/>
</dbReference>
<feature type="region of interest" description="Disordered" evidence="2">
    <location>
        <begin position="573"/>
        <end position="700"/>
    </location>
</feature>
<accession>A0A9P7Z8V2</accession>
<dbReference type="GO" id="GO:0005085">
    <property type="term" value="F:guanyl-nucleotide exchange factor activity"/>
    <property type="evidence" value="ECO:0007669"/>
    <property type="project" value="InterPro"/>
</dbReference>
<evidence type="ECO:0000313" key="4">
    <source>
        <dbReference type="EMBL" id="KAG9247417.1"/>
    </source>
</evidence>
<keyword evidence="5" id="KW-1185">Reference proteome</keyword>
<dbReference type="Gene3D" id="6.10.140.910">
    <property type="match status" value="1"/>
</dbReference>
<dbReference type="GO" id="GO:0051286">
    <property type="term" value="C:cell tip"/>
    <property type="evidence" value="ECO:0007669"/>
    <property type="project" value="TreeGrafter"/>
</dbReference>
<dbReference type="Pfam" id="PF25555">
    <property type="entry name" value="RAB3A-like_C"/>
    <property type="match status" value="1"/>
</dbReference>
<dbReference type="PANTHER" id="PTHR14430:SF0">
    <property type="entry name" value="SEC2P DOMAIN-CONTAINING PROTEIN"/>
    <property type="match status" value="1"/>
</dbReference>
<feature type="region of interest" description="Disordered" evidence="2">
    <location>
        <begin position="27"/>
        <end position="104"/>
    </location>
</feature>
<dbReference type="GO" id="GO:0070319">
    <property type="term" value="C:Golgi to plasma membrane transport vesicle"/>
    <property type="evidence" value="ECO:0007669"/>
    <property type="project" value="TreeGrafter"/>
</dbReference>
<proteinExistence type="predicted"/>
<feature type="compositionally biased region" description="Low complexity" evidence="2">
    <location>
        <begin position="38"/>
        <end position="53"/>
    </location>
</feature>
<feature type="compositionally biased region" description="Polar residues" evidence="2">
    <location>
        <begin position="273"/>
        <end position="282"/>
    </location>
</feature>
<dbReference type="EMBL" id="MU253773">
    <property type="protein sequence ID" value="KAG9247417.1"/>
    <property type="molecule type" value="Genomic_DNA"/>
</dbReference>
<name>A0A9P7Z8V2_9HELO</name>
<evidence type="ECO:0000256" key="1">
    <source>
        <dbReference type="ARBA" id="ARBA00023054"/>
    </source>
</evidence>
<dbReference type="PANTHER" id="PTHR14430">
    <property type="entry name" value="RABIN3-RELATED"/>
    <property type="match status" value="1"/>
</dbReference>
<sequence length="700" mass="76677">MADFIPVAAFNMHNFPTAQRPLQHLRTESYSHSKAPPSNSTRPVSRSISSSEPRTTKQESASSRKFSLSYEEEDGNMSTIPDPRSQTISPAKDSSPATPLQHPDLSDEVATLSNKLINAINQQTSLDDTLSATRHELETSRERCRQSEEQIQTHMNLVARGILVRRSVTDAETNKLMLQLAQEKKLRLDVEKSKKEIEQELETLTISLFEEANKMVITAREEAQKEHDIVTKKNDQLKSQIGDMESLLKSQQEQLMELKQVMEQMTVERDDQTNATAPSTPGLSKFDSKDDEAEQFALHNTTASVPVTPSYPTSFTHLLVPVLRTDLGAFDEFTSLLKMSKNIAGSRASSGSYGSIGLGLGLGGYAGSVPANNSSSASLATSGTAGSAPVTPTTPASITSTGSINAPKSLTPLKETKFYKRALAEDIEPTLRLETAPGLSWLARRTVQTAIYEGTLVVDPMPATRETHTSPCSLCGENRKDPLHVRSHRFRTSESESAQRYALCKYCLGRIRSTCDFLGFLRILKEGHWRARDEDDERAAWEESVRLREQMFWARLGGGVIPTANCGDALKSPRVSEDVRKEQENELSEELERTGELVPKDVTHVSAPTPAEVTEGTKPSPLDSTAADGQKAKLVSEEETSMEAGTSETPTAVSLNTESLPPAELTNKRASSRSLAPTKATSPTENDAQRLSITIPGSFD</sequence>
<feature type="compositionally biased region" description="Polar residues" evidence="2">
    <location>
        <begin position="668"/>
        <end position="692"/>
    </location>
</feature>
<dbReference type="InterPro" id="IPR009449">
    <property type="entry name" value="Sec2_N"/>
</dbReference>
<dbReference type="GO" id="GO:0006887">
    <property type="term" value="P:exocytosis"/>
    <property type="evidence" value="ECO:0007669"/>
    <property type="project" value="TreeGrafter"/>
</dbReference>
<dbReference type="Pfam" id="PF06428">
    <property type="entry name" value="Sec2p"/>
    <property type="match status" value="1"/>
</dbReference>
<feature type="domain" description="GDP/GTP exchange factor Sec2 N-terminal" evidence="3">
    <location>
        <begin position="123"/>
        <end position="266"/>
    </location>
</feature>
<dbReference type="Proteomes" id="UP000887226">
    <property type="component" value="Unassembled WGS sequence"/>
</dbReference>
<reference evidence="4" key="1">
    <citation type="journal article" date="2021" name="IMA Fungus">
        <title>Genomic characterization of three marine fungi, including Emericellopsis atlantica sp. nov. with signatures of a generalist lifestyle and marine biomass degradation.</title>
        <authorList>
            <person name="Hagestad O.C."/>
            <person name="Hou L."/>
            <person name="Andersen J.H."/>
            <person name="Hansen E.H."/>
            <person name="Altermark B."/>
            <person name="Li C."/>
            <person name="Kuhnert E."/>
            <person name="Cox R.J."/>
            <person name="Crous P.W."/>
            <person name="Spatafora J.W."/>
            <person name="Lail K."/>
            <person name="Amirebrahimi M."/>
            <person name="Lipzen A."/>
            <person name="Pangilinan J."/>
            <person name="Andreopoulos W."/>
            <person name="Hayes R.D."/>
            <person name="Ng V."/>
            <person name="Grigoriev I.V."/>
            <person name="Jackson S.A."/>
            <person name="Sutton T.D.S."/>
            <person name="Dobson A.D.W."/>
            <person name="Rama T."/>
        </authorList>
    </citation>
    <scope>NUCLEOTIDE SEQUENCE</scope>
    <source>
        <strain evidence="4">TRa3180A</strain>
    </source>
</reference>
<comment type="caution">
    <text evidence="4">The sequence shown here is derived from an EMBL/GenBank/DDBJ whole genome shotgun (WGS) entry which is preliminary data.</text>
</comment>
<protein>
    <recommendedName>
        <fullName evidence="3">GDP/GTP exchange factor Sec2 N-terminal domain-containing protein</fullName>
    </recommendedName>
</protein>
<feature type="region of interest" description="Disordered" evidence="2">
    <location>
        <begin position="268"/>
        <end position="290"/>
    </location>
</feature>
<feature type="compositionally biased region" description="Basic and acidic residues" evidence="2">
    <location>
        <begin position="574"/>
        <end position="603"/>
    </location>
</feature>
<dbReference type="SUPFAM" id="SSF144284">
    <property type="entry name" value="Sec2 N-terminal region"/>
    <property type="match status" value="1"/>
</dbReference>
<feature type="region of interest" description="Disordered" evidence="2">
    <location>
        <begin position="373"/>
        <end position="406"/>
    </location>
</feature>
<feature type="compositionally biased region" description="Polar residues" evidence="2">
    <location>
        <begin position="390"/>
        <end position="406"/>
    </location>
</feature>
<dbReference type="CDD" id="cd21044">
    <property type="entry name" value="Rab11BD_RAB3IP_like"/>
    <property type="match status" value="1"/>
</dbReference>